<evidence type="ECO:0000259" key="9">
    <source>
        <dbReference type="Pfam" id="PF17921"/>
    </source>
</evidence>
<dbReference type="InterPro" id="IPR043502">
    <property type="entry name" value="DNA/RNA_pol_sf"/>
</dbReference>
<dbReference type="InterPro" id="IPR050951">
    <property type="entry name" value="Retrovirus_Pol_polyprotein"/>
</dbReference>
<dbReference type="GO" id="GO:0003964">
    <property type="term" value="F:RNA-directed DNA polymerase activity"/>
    <property type="evidence" value="ECO:0007669"/>
    <property type="project" value="UniProtKB-KW"/>
</dbReference>
<dbReference type="Gene3D" id="3.10.10.10">
    <property type="entry name" value="HIV Type 1 Reverse Transcriptase, subunit A, domain 1"/>
    <property type="match status" value="1"/>
</dbReference>
<protein>
    <submittedName>
        <fullName evidence="10">Unnamed protein product</fullName>
    </submittedName>
</protein>
<accession>A0A9W6X8Z8</accession>
<dbReference type="Gene3D" id="3.30.70.270">
    <property type="match status" value="1"/>
</dbReference>
<evidence type="ECO:0000256" key="3">
    <source>
        <dbReference type="ARBA" id="ARBA00022722"/>
    </source>
</evidence>
<dbReference type="InterPro" id="IPR043128">
    <property type="entry name" value="Rev_trsase/Diguanyl_cyclase"/>
</dbReference>
<dbReference type="InterPro" id="IPR041373">
    <property type="entry name" value="RT_RNaseH"/>
</dbReference>
<evidence type="ECO:0000256" key="1">
    <source>
        <dbReference type="ARBA" id="ARBA00022679"/>
    </source>
</evidence>
<keyword evidence="3" id="KW-0540">Nuclease</keyword>
<feature type="domain" description="Reverse transcriptase" evidence="7">
    <location>
        <begin position="177"/>
        <end position="322"/>
    </location>
</feature>
<dbReference type="FunFam" id="1.10.340.70:FF:000001">
    <property type="entry name" value="Retrovirus-related Pol polyprotein from transposon gypsy-like Protein"/>
    <property type="match status" value="1"/>
</dbReference>
<evidence type="ECO:0000259" key="7">
    <source>
        <dbReference type="Pfam" id="PF00078"/>
    </source>
</evidence>
<name>A0A9W6X8Z8_9STRA</name>
<dbReference type="CDD" id="cd01647">
    <property type="entry name" value="RT_LTR"/>
    <property type="match status" value="1"/>
</dbReference>
<feature type="domain" description="Integrase zinc-binding" evidence="9">
    <location>
        <begin position="551"/>
        <end position="607"/>
    </location>
</feature>
<keyword evidence="5" id="KW-0378">Hydrolase</keyword>
<dbReference type="PANTHER" id="PTHR37984:SF5">
    <property type="entry name" value="PROTEIN NYNRIN-LIKE"/>
    <property type="match status" value="1"/>
</dbReference>
<evidence type="ECO:0000256" key="4">
    <source>
        <dbReference type="ARBA" id="ARBA00022759"/>
    </source>
</evidence>
<dbReference type="PANTHER" id="PTHR37984">
    <property type="entry name" value="PROTEIN CBG26694"/>
    <property type="match status" value="1"/>
</dbReference>
<evidence type="ECO:0000259" key="8">
    <source>
        <dbReference type="Pfam" id="PF17917"/>
    </source>
</evidence>
<sequence length="637" mass="73552">MPHLCNPVTVPERKFYYSKRSGFTKHITLKQADKLVRKRDVEFVTVIPEETINALYIEALKEDGKDSLALQFAQASKQLDKQVRQGKTDKESFRGTPSYPLVCEFDDIFKTELPPGQPAHGEHEMEVLPGTGAIYQPQWRLSPDQERALREWVKEMLRAGLIRPSISPHGAPTFCIKKPVGWRVVHDYRAMNAKTIRQSTPMPRKDAIFDRMSGAFWYSCFDLLSGYYQMRMRAKDIPYTAFQIPDGLFEYIAVPMGLSNAPATFNRIVQRIFEDMRDRVATYFDDIYVFTRQVGIDSHLAAMVKRKDKKELEWTPERIKTFEALKVALSQTPVLALPEFSKPFLLRTDASRFAVGGVLLRHVQASDGTGDVEKPVAFCGRKMNSAELNYPTHEEEMLAIVHCLNIWRVYLLDGGCIVETDHHSLERVLTQKTINRRICRWYDLLAEFNLRFRHIPGVTNTVADALSLRQDFEIDFLDRKRKQVFAVRRLKPPTLVTLVRRAQKRAGVTKEWVVQKEIEAPGKFVFDEKDQIVLYRANDRLKVFVPADDIELQNTILWELHDIATAGHPGIEKTTQAVAERYYWKRWQKRVKEYVSTCESCQRNKSRPGKPPGLLHPLEVPTSRWSSIGIDFMTVCR</sequence>
<dbReference type="SUPFAM" id="SSF56672">
    <property type="entry name" value="DNA/RNA polymerases"/>
    <property type="match status" value="1"/>
</dbReference>
<dbReference type="GO" id="GO:0016787">
    <property type="term" value="F:hydrolase activity"/>
    <property type="evidence" value="ECO:0007669"/>
    <property type="project" value="UniProtKB-KW"/>
</dbReference>
<dbReference type="Proteomes" id="UP001165121">
    <property type="component" value="Unassembled WGS sequence"/>
</dbReference>
<organism evidence="10 11">
    <name type="scientific">Phytophthora fragariaefolia</name>
    <dbReference type="NCBI Taxonomy" id="1490495"/>
    <lineage>
        <taxon>Eukaryota</taxon>
        <taxon>Sar</taxon>
        <taxon>Stramenopiles</taxon>
        <taxon>Oomycota</taxon>
        <taxon>Peronosporomycetes</taxon>
        <taxon>Peronosporales</taxon>
        <taxon>Peronosporaceae</taxon>
        <taxon>Phytophthora</taxon>
    </lineage>
</organism>
<keyword evidence="11" id="KW-1185">Reference proteome</keyword>
<comment type="caution">
    <text evidence="10">The sequence shown here is derived from an EMBL/GenBank/DDBJ whole genome shotgun (WGS) entry which is preliminary data.</text>
</comment>
<reference evidence="10" key="1">
    <citation type="submission" date="2023-04" db="EMBL/GenBank/DDBJ databases">
        <title>Phytophthora fragariaefolia NBRC 109709.</title>
        <authorList>
            <person name="Ichikawa N."/>
            <person name="Sato H."/>
            <person name="Tonouchi N."/>
        </authorList>
    </citation>
    <scope>NUCLEOTIDE SEQUENCE</scope>
    <source>
        <strain evidence="10">NBRC 109709</strain>
    </source>
</reference>
<dbReference type="AlphaFoldDB" id="A0A9W6X8Z8"/>
<evidence type="ECO:0000256" key="5">
    <source>
        <dbReference type="ARBA" id="ARBA00022801"/>
    </source>
</evidence>
<evidence type="ECO:0000256" key="2">
    <source>
        <dbReference type="ARBA" id="ARBA00022695"/>
    </source>
</evidence>
<evidence type="ECO:0000313" key="10">
    <source>
        <dbReference type="EMBL" id="GMF33878.1"/>
    </source>
</evidence>
<dbReference type="InterPro" id="IPR000477">
    <property type="entry name" value="RT_dom"/>
</dbReference>
<proteinExistence type="predicted"/>
<dbReference type="Gene3D" id="1.10.340.70">
    <property type="match status" value="1"/>
</dbReference>
<dbReference type="Pfam" id="PF17921">
    <property type="entry name" value="Integrase_H2C2"/>
    <property type="match status" value="1"/>
</dbReference>
<evidence type="ECO:0000256" key="6">
    <source>
        <dbReference type="ARBA" id="ARBA00022918"/>
    </source>
</evidence>
<gene>
    <name evidence="10" type="ORF">Pfra01_000853900</name>
</gene>
<dbReference type="InterPro" id="IPR041588">
    <property type="entry name" value="Integrase_H2C2"/>
</dbReference>
<dbReference type="CDD" id="cd09274">
    <property type="entry name" value="RNase_HI_RT_Ty3"/>
    <property type="match status" value="1"/>
</dbReference>
<evidence type="ECO:0000313" key="11">
    <source>
        <dbReference type="Proteomes" id="UP001165121"/>
    </source>
</evidence>
<keyword evidence="6" id="KW-0695">RNA-directed DNA polymerase</keyword>
<feature type="domain" description="Reverse transcriptase RNase H-like" evidence="8">
    <location>
        <begin position="340"/>
        <end position="448"/>
    </location>
</feature>
<dbReference type="Pfam" id="PF17917">
    <property type="entry name" value="RT_RNaseH"/>
    <property type="match status" value="1"/>
</dbReference>
<keyword evidence="1" id="KW-0808">Transferase</keyword>
<dbReference type="Pfam" id="PF00078">
    <property type="entry name" value="RVT_1"/>
    <property type="match status" value="1"/>
</dbReference>
<dbReference type="OrthoDB" id="121519at2759"/>
<dbReference type="EMBL" id="BSXT01000769">
    <property type="protein sequence ID" value="GMF33878.1"/>
    <property type="molecule type" value="Genomic_DNA"/>
</dbReference>
<keyword evidence="4" id="KW-0255">Endonuclease</keyword>
<dbReference type="GO" id="GO:0004519">
    <property type="term" value="F:endonuclease activity"/>
    <property type="evidence" value="ECO:0007669"/>
    <property type="project" value="UniProtKB-KW"/>
</dbReference>
<keyword evidence="2" id="KW-0548">Nucleotidyltransferase</keyword>